<dbReference type="RefSeq" id="WP_380037504.1">
    <property type="nucleotide sequence ID" value="NZ_JBHSEH010000005.1"/>
</dbReference>
<organism evidence="1 2">
    <name type="scientific">Deinococcus navajonensis</name>
    <dbReference type="NCBI Taxonomy" id="309884"/>
    <lineage>
        <taxon>Bacteria</taxon>
        <taxon>Thermotogati</taxon>
        <taxon>Deinococcota</taxon>
        <taxon>Deinococci</taxon>
        <taxon>Deinococcales</taxon>
        <taxon>Deinococcaceae</taxon>
        <taxon>Deinococcus</taxon>
    </lineage>
</organism>
<reference evidence="2" key="1">
    <citation type="journal article" date="2019" name="Int. J. Syst. Evol. Microbiol.">
        <title>The Global Catalogue of Microorganisms (GCM) 10K type strain sequencing project: providing services to taxonomists for standard genome sequencing and annotation.</title>
        <authorList>
            <consortium name="The Broad Institute Genomics Platform"/>
            <consortium name="The Broad Institute Genome Sequencing Center for Infectious Disease"/>
            <person name="Wu L."/>
            <person name="Ma J."/>
        </authorList>
    </citation>
    <scope>NUCLEOTIDE SEQUENCE [LARGE SCALE GENOMIC DNA]</scope>
    <source>
        <strain evidence="2">CCUG 56029</strain>
    </source>
</reference>
<evidence type="ECO:0000313" key="1">
    <source>
        <dbReference type="EMBL" id="MFC4425776.1"/>
    </source>
</evidence>
<accession>A0ABV8XJK8</accession>
<comment type="caution">
    <text evidence="1">The sequence shown here is derived from an EMBL/GenBank/DDBJ whole genome shotgun (WGS) entry which is preliminary data.</text>
</comment>
<protein>
    <submittedName>
        <fullName evidence="1">Uncharacterized protein</fullName>
    </submittedName>
</protein>
<name>A0ABV8XJK8_9DEIO</name>
<keyword evidence="2" id="KW-1185">Reference proteome</keyword>
<evidence type="ECO:0000313" key="2">
    <source>
        <dbReference type="Proteomes" id="UP001595998"/>
    </source>
</evidence>
<dbReference type="EMBL" id="JBHSEH010000005">
    <property type="protein sequence ID" value="MFC4425776.1"/>
    <property type="molecule type" value="Genomic_DNA"/>
</dbReference>
<gene>
    <name evidence="1" type="ORF">ACFOZ9_06090</name>
</gene>
<dbReference type="Proteomes" id="UP001595998">
    <property type="component" value="Unassembled WGS sequence"/>
</dbReference>
<sequence>MSPLLSAEVLRALPPGARLADHLAHLDRGAWQEFAEDLNLHLPECSLLIGLPGSAALLREVGVLRGVPGVLAKLDEASGHWTLPPLREMEVPQGERAAILSAELVSGEPELEVLLVAARRGLEVPVVAAAVEHTNTGGRARIELQGVRVHAAVQVADTPGGLRLERRIPHA</sequence>
<proteinExistence type="predicted"/>